<protein>
    <recommendedName>
        <fullName evidence="5">Filamentous hemagglutinin</fullName>
    </recommendedName>
</protein>
<dbReference type="Proteomes" id="UP000748067">
    <property type="component" value="Unassembled WGS sequence"/>
</dbReference>
<gene>
    <name evidence="1" type="ORF">PSAN_47480</name>
    <name evidence="2" type="ORF">SAMN04490179_4408</name>
</gene>
<dbReference type="Proteomes" id="UP000182470">
    <property type="component" value="Chromosome I"/>
</dbReference>
<dbReference type="EMBL" id="JXDI01000003">
    <property type="protein sequence ID" value="KAF2406572.1"/>
    <property type="molecule type" value="Genomic_DNA"/>
</dbReference>
<evidence type="ECO:0000313" key="3">
    <source>
        <dbReference type="Proteomes" id="UP000182470"/>
    </source>
</evidence>
<evidence type="ECO:0000313" key="1">
    <source>
        <dbReference type="EMBL" id="KAF2406572.1"/>
    </source>
</evidence>
<reference evidence="1 4" key="1">
    <citation type="submission" date="2015-01" db="EMBL/GenBank/DDBJ databases">
        <title>Genome Sequence of Pseudomonas antarctica CMS 35.</title>
        <authorList>
            <person name="Voget S."/>
            <person name="Chow J."/>
            <person name="Daniel R."/>
            <person name="Streit W."/>
        </authorList>
    </citation>
    <scope>NUCLEOTIDE SEQUENCE [LARGE SCALE GENOMIC DNA]</scope>
    <source>
        <strain evidence="1 4">CMS 35</strain>
    </source>
</reference>
<reference evidence="2 3" key="2">
    <citation type="submission" date="2016-10" db="EMBL/GenBank/DDBJ databases">
        <authorList>
            <person name="de Groot N.N."/>
        </authorList>
    </citation>
    <scope>NUCLEOTIDE SEQUENCE [LARGE SCALE GENOMIC DNA]</scope>
    <source>
        <strain evidence="2 3">BS2772</strain>
    </source>
</reference>
<dbReference type="AlphaFoldDB" id="A0A1H0BPI9"/>
<dbReference type="OrthoDB" id="7024999at2"/>
<evidence type="ECO:0000313" key="4">
    <source>
        <dbReference type="Proteomes" id="UP000748067"/>
    </source>
</evidence>
<evidence type="ECO:0000313" key="2">
    <source>
        <dbReference type="EMBL" id="SDN47508.1"/>
    </source>
</evidence>
<sequence>MAIVETYKGYQIEEGLTGGRYDSNDNLVDQVKAYSVISPKGVRSMTQSTLAAAKSYIDKEISPPSYNHGAF</sequence>
<name>A0A1H0BPI9_9PSED</name>
<keyword evidence="4" id="KW-1185">Reference proteome</keyword>
<accession>A0A1H0BPI9</accession>
<dbReference type="RefSeq" id="WP_083358981.1">
    <property type="nucleotide sequence ID" value="NZ_JBLHDY010000028.1"/>
</dbReference>
<dbReference type="EMBL" id="LT629704">
    <property type="protein sequence ID" value="SDN47508.1"/>
    <property type="molecule type" value="Genomic_DNA"/>
</dbReference>
<evidence type="ECO:0008006" key="5">
    <source>
        <dbReference type="Google" id="ProtNLM"/>
    </source>
</evidence>
<organism evidence="2 3">
    <name type="scientific">Pseudomonas antarctica</name>
    <dbReference type="NCBI Taxonomy" id="219572"/>
    <lineage>
        <taxon>Bacteria</taxon>
        <taxon>Pseudomonadati</taxon>
        <taxon>Pseudomonadota</taxon>
        <taxon>Gammaproteobacteria</taxon>
        <taxon>Pseudomonadales</taxon>
        <taxon>Pseudomonadaceae</taxon>
        <taxon>Pseudomonas</taxon>
    </lineage>
</organism>
<proteinExistence type="predicted"/>